<dbReference type="PRINTS" id="PR00344">
    <property type="entry name" value="BCTRLSENSOR"/>
</dbReference>
<accession>A0A1Y2FZY4</accession>
<dbReference type="InterPro" id="IPR005467">
    <property type="entry name" value="His_kinase_dom"/>
</dbReference>
<dbReference type="Pfam" id="PF08447">
    <property type="entry name" value="PAS_3"/>
    <property type="match status" value="1"/>
</dbReference>
<dbReference type="CDD" id="cd17546">
    <property type="entry name" value="REC_hyHK_CKI1_RcsC-like"/>
    <property type="match status" value="1"/>
</dbReference>
<evidence type="ECO:0000259" key="6">
    <source>
        <dbReference type="PROSITE" id="PS50110"/>
    </source>
</evidence>
<dbReference type="InterPro" id="IPR004358">
    <property type="entry name" value="Sig_transdc_His_kin-like_C"/>
</dbReference>
<gene>
    <name evidence="9" type="ORF">BCR35DRAFT_300899</name>
</gene>
<dbReference type="Gene3D" id="3.40.50.2300">
    <property type="match status" value="1"/>
</dbReference>
<dbReference type="Pfam" id="PF02518">
    <property type="entry name" value="HATPase_c"/>
    <property type="match status" value="1"/>
</dbReference>
<feature type="domain" description="Response regulatory" evidence="6">
    <location>
        <begin position="813"/>
        <end position="931"/>
    </location>
</feature>
<feature type="region of interest" description="Disordered" evidence="4">
    <location>
        <begin position="1"/>
        <end position="23"/>
    </location>
</feature>
<dbReference type="Gene3D" id="3.30.450.20">
    <property type="entry name" value="PAS domain"/>
    <property type="match status" value="2"/>
</dbReference>
<keyword evidence="2" id="KW-0902">Two-component regulatory system</keyword>
<evidence type="ECO:0008006" key="11">
    <source>
        <dbReference type="Google" id="ProtNLM"/>
    </source>
</evidence>
<feature type="domain" description="PAS" evidence="7">
    <location>
        <begin position="273"/>
        <end position="329"/>
    </location>
</feature>
<feature type="compositionally biased region" description="Polar residues" evidence="4">
    <location>
        <begin position="1"/>
        <end position="13"/>
    </location>
</feature>
<comment type="caution">
    <text evidence="9">The sequence shown here is derived from an EMBL/GenBank/DDBJ whole genome shotgun (WGS) entry which is preliminary data.</text>
</comment>
<dbReference type="InParanoid" id="A0A1Y2FZY4"/>
<evidence type="ECO:0000256" key="4">
    <source>
        <dbReference type="SAM" id="MobiDB-lite"/>
    </source>
</evidence>
<feature type="modified residue" description="4-aspartylphosphate" evidence="3">
    <location>
        <position position="862"/>
    </location>
</feature>
<dbReference type="PANTHER" id="PTHR45339:SF1">
    <property type="entry name" value="HYBRID SIGNAL TRANSDUCTION HISTIDINE KINASE J"/>
    <property type="match status" value="1"/>
</dbReference>
<evidence type="ECO:0000259" key="8">
    <source>
        <dbReference type="PROSITE" id="PS50113"/>
    </source>
</evidence>
<dbReference type="EMBL" id="MCGR01000007">
    <property type="protein sequence ID" value="ORY89096.1"/>
    <property type="molecule type" value="Genomic_DNA"/>
</dbReference>
<dbReference type="PROSITE" id="PS50113">
    <property type="entry name" value="PAC"/>
    <property type="match status" value="1"/>
</dbReference>
<evidence type="ECO:0000313" key="9">
    <source>
        <dbReference type="EMBL" id="ORY89096.1"/>
    </source>
</evidence>
<dbReference type="SUPFAM" id="SSF47384">
    <property type="entry name" value="Homodimeric domain of signal transducing histidine kinase"/>
    <property type="match status" value="1"/>
</dbReference>
<dbReference type="PROSITE" id="PS50110">
    <property type="entry name" value="RESPONSE_REGULATORY"/>
    <property type="match status" value="1"/>
</dbReference>
<proteinExistence type="predicted"/>
<evidence type="ECO:0000256" key="1">
    <source>
        <dbReference type="ARBA" id="ARBA00022553"/>
    </source>
</evidence>
<dbReference type="GO" id="GO:0000155">
    <property type="term" value="F:phosphorelay sensor kinase activity"/>
    <property type="evidence" value="ECO:0007669"/>
    <property type="project" value="InterPro"/>
</dbReference>
<dbReference type="SUPFAM" id="SSF55874">
    <property type="entry name" value="ATPase domain of HSP90 chaperone/DNA topoisomerase II/histidine kinase"/>
    <property type="match status" value="1"/>
</dbReference>
<evidence type="ECO:0000313" key="10">
    <source>
        <dbReference type="Proteomes" id="UP000193467"/>
    </source>
</evidence>
<keyword evidence="1 3" id="KW-0597">Phosphoprotein</keyword>
<dbReference type="InterPro" id="IPR001789">
    <property type="entry name" value="Sig_transdc_resp-reg_receiver"/>
</dbReference>
<dbReference type="Pfam" id="PF00072">
    <property type="entry name" value="Response_reg"/>
    <property type="match status" value="1"/>
</dbReference>
<evidence type="ECO:0000259" key="7">
    <source>
        <dbReference type="PROSITE" id="PS50112"/>
    </source>
</evidence>
<feature type="domain" description="Histidine kinase" evidence="5">
    <location>
        <begin position="559"/>
        <end position="780"/>
    </location>
</feature>
<keyword evidence="10" id="KW-1185">Reference proteome</keyword>
<reference evidence="9 10" key="1">
    <citation type="submission" date="2016-07" db="EMBL/GenBank/DDBJ databases">
        <title>Pervasive Adenine N6-methylation of Active Genes in Fungi.</title>
        <authorList>
            <consortium name="DOE Joint Genome Institute"/>
            <person name="Mondo S.J."/>
            <person name="Dannebaum R.O."/>
            <person name="Kuo R.C."/>
            <person name="Labutti K."/>
            <person name="Haridas S."/>
            <person name="Kuo A."/>
            <person name="Salamov A."/>
            <person name="Ahrendt S.R."/>
            <person name="Lipzen A."/>
            <person name="Sullivan W."/>
            <person name="Andreopoulos W.B."/>
            <person name="Clum A."/>
            <person name="Lindquist E."/>
            <person name="Daum C."/>
            <person name="Ramamoorthy G.K."/>
            <person name="Gryganskyi A."/>
            <person name="Culley D."/>
            <person name="Magnuson J.K."/>
            <person name="James T.Y."/>
            <person name="O'Malley M.A."/>
            <person name="Stajich J.E."/>
            <person name="Spatafora J.W."/>
            <person name="Visel A."/>
            <person name="Grigoriev I.V."/>
        </authorList>
    </citation>
    <scope>NUCLEOTIDE SEQUENCE [LARGE SCALE GENOMIC DNA]</scope>
    <source>
        <strain evidence="9 10">62-1032</strain>
    </source>
</reference>
<evidence type="ECO:0000256" key="2">
    <source>
        <dbReference type="ARBA" id="ARBA00023012"/>
    </source>
</evidence>
<dbReference type="PROSITE" id="PS50112">
    <property type="entry name" value="PAS"/>
    <property type="match status" value="1"/>
</dbReference>
<dbReference type="InterPro" id="IPR013655">
    <property type="entry name" value="PAS_fold_3"/>
</dbReference>
<dbReference type="STRING" id="106004.A0A1Y2FZY4"/>
<dbReference type="InterPro" id="IPR003594">
    <property type="entry name" value="HATPase_dom"/>
</dbReference>
<evidence type="ECO:0000259" key="5">
    <source>
        <dbReference type="PROSITE" id="PS50109"/>
    </source>
</evidence>
<dbReference type="FunFam" id="3.30.565.10:FF:000010">
    <property type="entry name" value="Sensor histidine kinase RcsC"/>
    <property type="match status" value="1"/>
</dbReference>
<feature type="region of interest" description="Disordered" evidence="4">
    <location>
        <begin position="159"/>
        <end position="247"/>
    </location>
</feature>
<dbReference type="CDD" id="cd00082">
    <property type="entry name" value="HisKA"/>
    <property type="match status" value="1"/>
</dbReference>
<dbReference type="InterPro" id="IPR011006">
    <property type="entry name" value="CheY-like_superfamily"/>
</dbReference>
<evidence type="ECO:0000256" key="3">
    <source>
        <dbReference type="PROSITE-ProRule" id="PRU00169"/>
    </source>
</evidence>
<dbReference type="InterPro" id="IPR035965">
    <property type="entry name" value="PAS-like_dom_sf"/>
</dbReference>
<dbReference type="Proteomes" id="UP000193467">
    <property type="component" value="Unassembled WGS sequence"/>
</dbReference>
<dbReference type="AlphaFoldDB" id="A0A1Y2FZY4"/>
<sequence length="933" mass="102354">MSLEQGSSVNPLQRQLDRLPPSPSPRLPILSFDESLRLVSLNRPAFELFLPSSASRPVPVDPTAAWFLQGEERGAAGVDDARRQLKALATECAALSWGESLVVELYRCAGDQRTSAYYDVLVEEHSTTSPKPSSDDFSFTILLLRPSVPSSSQYARSPPTFFALGPPPSNSDSTSSLLSTAQLSSSSRQPPPPLHQTVSKWKDRPLPPDIDELHSTLKRVTARVTASPSGELALAEPTPSPQKEPAVDPMAVANTCKEDPDDSLGGKDKKRLNFDEMKRLLDTMPTICFTSLATGQVDWFNNEWYRYTGLGHVESMDFENWKDMFHPDDLVTALPIWVNSMATGEDFRFEYRVKGADGVLRWSVCSGRSKKDEDGKILSWACSITDVEELVQARFQSLQIKEHIQAVLSGADIVLLSVDPDNIVTFFEGSPGAARCLGKLNPEGSIPVVGSRVTWPDSRLQQAVDSILNEDAPFLEMLLDTIDEEGDKTYTRYRFVPLRGGPGEPLDLLTGVIVVASDVTEFHATEEALRESHLEKARLLASETAAKEASRLKTEFLTTISHEIRTPIAGIISICELLASDPTLLDDHRSLVDKAMRSGEVLLELVGMVLDVRKIEVGELTIEEAPFELGQVVADARLFSIVSEQKSVVFNEDIGDYYAGTLLGDRFRLRQVLANALSNAVKFTKQGAITLRIRQEEETDKDVALLFEIEDTGVGIQEDVLPTLFKPFRQADASTARHFGGSGLGLVIAKKLVELMNGSIELTSTYGEGTTMIVRVPFRKAPSTALPRSDTPDLNLDKLTAEARSARRALGVKILLAEDNELLREIISRTLVKMEFAVHAVEDGLSAIDAAHKDRYDVILMDGQMPGTDGYQATASLRQSADPAVRASRIIALTASAIQGDRERCIEAGMDAYLAKPVLAKDLEAAIWHQLGL</sequence>
<name>A0A1Y2FZY4_9BASI</name>
<protein>
    <recommendedName>
        <fullName evidence="11">Histidine kinase</fullName>
    </recommendedName>
</protein>
<dbReference type="SMART" id="SM00448">
    <property type="entry name" value="REC"/>
    <property type="match status" value="1"/>
</dbReference>
<dbReference type="CDD" id="cd16922">
    <property type="entry name" value="HATPase_EvgS-ArcB-TorS-like"/>
    <property type="match status" value="1"/>
</dbReference>
<dbReference type="InterPro" id="IPR036097">
    <property type="entry name" value="HisK_dim/P_sf"/>
</dbReference>
<organism evidence="9 10">
    <name type="scientific">Leucosporidium creatinivorum</name>
    <dbReference type="NCBI Taxonomy" id="106004"/>
    <lineage>
        <taxon>Eukaryota</taxon>
        <taxon>Fungi</taxon>
        <taxon>Dikarya</taxon>
        <taxon>Basidiomycota</taxon>
        <taxon>Pucciniomycotina</taxon>
        <taxon>Microbotryomycetes</taxon>
        <taxon>Leucosporidiales</taxon>
        <taxon>Leucosporidium</taxon>
    </lineage>
</organism>
<dbReference type="SMART" id="SM00388">
    <property type="entry name" value="HisKA"/>
    <property type="match status" value="1"/>
</dbReference>
<dbReference type="FunFam" id="3.30.450.20:FF:000099">
    <property type="entry name" value="Sensory box sensor histidine kinase"/>
    <property type="match status" value="1"/>
</dbReference>
<dbReference type="Gene3D" id="3.30.565.10">
    <property type="entry name" value="Histidine kinase-like ATPase, C-terminal domain"/>
    <property type="match status" value="1"/>
</dbReference>
<dbReference type="InterPro" id="IPR000014">
    <property type="entry name" value="PAS"/>
</dbReference>
<dbReference type="PANTHER" id="PTHR45339">
    <property type="entry name" value="HYBRID SIGNAL TRANSDUCTION HISTIDINE KINASE J"/>
    <property type="match status" value="1"/>
</dbReference>
<dbReference type="PROSITE" id="PS50109">
    <property type="entry name" value="HIS_KIN"/>
    <property type="match status" value="1"/>
</dbReference>
<dbReference type="SUPFAM" id="SSF55785">
    <property type="entry name" value="PYP-like sensor domain (PAS domain)"/>
    <property type="match status" value="1"/>
</dbReference>
<dbReference type="CDD" id="cd00130">
    <property type="entry name" value="PAS"/>
    <property type="match status" value="1"/>
</dbReference>
<dbReference type="InterPro" id="IPR000700">
    <property type="entry name" value="PAS-assoc_C"/>
</dbReference>
<dbReference type="InterPro" id="IPR003661">
    <property type="entry name" value="HisK_dim/P_dom"/>
</dbReference>
<dbReference type="OrthoDB" id="10266508at2759"/>
<dbReference type="SMART" id="SM00387">
    <property type="entry name" value="HATPase_c"/>
    <property type="match status" value="1"/>
</dbReference>
<dbReference type="SUPFAM" id="SSF52172">
    <property type="entry name" value="CheY-like"/>
    <property type="match status" value="1"/>
</dbReference>
<feature type="compositionally biased region" description="Basic and acidic residues" evidence="4">
    <location>
        <begin position="200"/>
        <end position="215"/>
    </location>
</feature>
<dbReference type="InterPro" id="IPR036890">
    <property type="entry name" value="HATPase_C_sf"/>
</dbReference>
<feature type="domain" description="PAC" evidence="8">
    <location>
        <begin position="475"/>
        <end position="531"/>
    </location>
</feature>
<dbReference type="Pfam" id="PF00512">
    <property type="entry name" value="HisKA"/>
    <property type="match status" value="1"/>
</dbReference>
<dbReference type="Gene3D" id="1.10.287.130">
    <property type="match status" value="1"/>
</dbReference>
<feature type="compositionally biased region" description="Low complexity" evidence="4">
    <location>
        <begin position="170"/>
        <end position="188"/>
    </location>
</feature>